<feature type="transmembrane region" description="Helical" evidence="7">
    <location>
        <begin position="370"/>
        <end position="387"/>
    </location>
</feature>
<dbReference type="Pfam" id="PF07690">
    <property type="entry name" value="MFS_1"/>
    <property type="match status" value="1"/>
</dbReference>
<gene>
    <name evidence="9" type="ORF">BC938DRAFT_475709</name>
</gene>
<dbReference type="Proteomes" id="UP000274822">
    <property type="component" value="Unassembled WGS sequence"/>
</dbReference>
<keyword evidence="4 7" id="KW-1133">Transmembrane helix</keyword>
<keyword evidence="10" id="KW-1185">Reference proteome</keyword>
<evidence type="ECO:0000313" key="9">
    <source>
        <dbReference type="EMBL" id="RUS19591.1"/>
    </source>
</evidence>
<feature type="transmembrane region" description="Helical" evidence="7">
    <location>
        <begin position="111"/>
        <end position="130"/>
    </location>
</feature>
<dbReference type="GO" id="GO:0022857">
    <property type="term" value="F:transmembrane transporter activity"/>
    <property type="evidence" value="ECO:0007669"/>
    <property type="project" value="InterPro"/>
</dbReference>
<dbReference type="InterPro" id="IPR020846">
    <property type="entry name" value="MFS_dom"/>
</dbReference>
<feature type="transmembrane region" description="Helical" evidence="7">
    <location>
        <begin position="303"/>
        <end position="328"/>
    </location>
</feature>
<dbReference type="GO" id="GO:0016020">
    <property type="term" value="C:membrane"/>
    <property type="evidence" value="ECO:0007669"/>
    <property type="project" value="UniProtKB-SubCell"/>
</dbReference>
<feature type="transmembrane region" description="Helical" evidence="7">
    <location>
        <begin position="73"/>
        <end position="91"/>
    </location>
</feature>
<feature type="transmembrane region" description="Helical" evidence="7">
    <location>
        <begin position="497"/>
        <end position="517"/>
    </location>
</feature>
<evidence type="ECO:0000256" key="1">
    <source>
        <dbReference type="ARBA" id="ARBA00004141"/>
    </source>
</evidence>
<feature type="domain" description="Major facilitator superfamily (MFS) profile" evidence="8">
    <location>
        <begin position="73"/>
        <end position="523"/>
    </location>
</feature>
<evidence type="ECO:0000313" key="10">
    <source>
        <dbReference type="Proteomes" id="UP000274822"/>
    </source>
</evidence>
<feature type="region of interest" description="Disordered" evidence="6">
    <location>
        <begin position="533"/>
        <end position="552"/>
    </location>
</feature>
<organism evidence="9 10">
    <name type="scientific">Jimgerdemannia flammicorona</name>
    <dbReference type="NCBI Taxonomy" id="994334"/>
    <lineage>
        <taxon>Eukaryota</taxon>
        <taxon>Fungi</taxon>
        <taxon>Fungi incertae sedis</taxon>
        <taxon>Mucoromycota</taxon>
        <taxon>Mucoromycotina</taxon>
        <taxon>Endogonomycetes</taxon>
        <taxon>Endogonales</taxon>
        <taxon>Endogonaceae</taxon>
        <taxon>Jimgerdemannia</taxon>
    </lineage>
</organism>
<dbReference type="Gene3D" id="1.20.1250.20">
    <property type="entry name" value="MFS general substrate transporter like domains"/>
    <property type="match status" value="1"/>
</dbReference>
<feature type="transmembrane region" description="Helical" evidence="7">
    <location>
        <begin position="137"/>
        <end position="157"/>
    </location>
</feature>
<dbReference type="PANTHER" id="PTHR43791">
    <property type="entry name" value="PERMEASE-RELATED"/>
    <property type="match status" value="1"/>
</dbReference>
<keyword evidence="5 7" id="KW-0472">Membrane</keyword>
<evidence type="ECO:0000256" key="3">
    <source>
        <dbReference type="ARBA" id="ARBA00022692"/>
    </source>
</evidence>
<comment type="caution">
    <text evidence="9">The sequence shown here is derived from an EMBL/GenBank/DDBJ whole genome shotgun (WGS) entry which is preliminary data.</text>
</comment>
<dbReference type="FunFam" id="1.20.1250.20:FF:000018">
    <property type="entry name" value="MFS transporter permease"/>
    <property type="match status" value="1"/>
</dbReference>
<dbReference type="PROSITE" id="PS50850">
    <property type="entry name" value="MFS"/>
    <property type="match status" value="1"/>
</dbReference>
<proteinExistence type="predicted"/>
<dbReference type="InterPro" id="IPR036259">
    <property type="entry name" value="MFS_trans_sf"/>
</dbReference>
<evidence type="ECO:0000256" key="4">
    <source>
        <dbReference type="ARBA" id="ARBA00022989"/>
    </source>
</evidence>
<keyword evidence="3 7" id="KW-0812">Transmembrane</keyword>
<feature type="transmembrane region" description="Helical" evidence="7">
    <location>
        <begin position="198"/>
        <end position="219"/>
    </location>
</feature>
<name>A0A433PPT1_9FUNG</name>
<feature type="transmembrane region" description="Helical" evidence="7">
    <location>
        <begin position="340"/>
        <end position="358"/>
    </location>
</feature>
<feature type="transmembrane region" description="Helical" evidence="7">
    <location>
        <begin position="424"/>
        <end position="445"/>
    </location>
</feature>
<dbReference type="InterPro" id="IPR011701">
    <property type="entry name" value="MFS"/>
</dbReference>
<dbReference type="EMBL" id="RBNJ01021503">
    <property type="protein sequence ID" value="RUS19591.1"/>
    <property type="molecule type" value="Genomic_DNA"/>
</dbReference>
<evidence type="ECO:0000256" key="2">
    <source>
        <dbReference type="ARBA" id="ARBA00022448"/>
    </source>
</evidence>
<evidence type="ECO:0000256" key="5">
    <source>
        <dbReference type="ARBA" id="ARBA00023136"/>
    </source>
</evidence>
<accession>A0A433PPT1</accession>
<comment type="subcellular location">
    <subcellularLocation>
        <location evidence="1">Membrane</location>
        <topology evidence="1">Multi-pass membrane protein</topology>
    </subcellularLocation>
</comment>
<feature type="transmembrane region" description="Helical" evidence="7">
    <location>
        <begin position="231"/>
        <end position="253"/>
    </location>
</feature>
<evidence type="ECO:0000256" key="6">
    <source>
        <dbReference type="SAM" id="MobiDB-lite"/>
    </source>
</evidence>
<keyword evidence="2" id="KW-0813">Transport</keyword>
<dbReference type="AlphaFoldDB" id="A0A433PPT1"/>
<feature type="transmembrane region" description="Helical" evidence="7">
    <location>
        <begin position="457"/>
        <end position="477"/>
    </location>
</feature>
<protein>
    <submittedName>
        <fullName evidence="9">Major facilitator superfamily domain-containing protein</fullName>
    </submittedName>
</protein>
<feature type="transmembrane region" description="Helical" evidence="7">
    <location>
        <begin position="163"/>
        <end position="186"/>
    </location>
</feature>
<reference evidence="9 10" key="1">
    <citation type="journal article" date="2018" name="New Phytol.">
        <title>Phylogenomics of Endogonaceae and evolution of mycorrhizas within Mucoromycota.</title>
        <authorList>
            <person name="Chang Y."/>
            <person name="Desiro A."/>
            <person name="Na H."/>
            <person name="Sandor L."/>
            <person name="Lipzen A."/>
            <person name="Clum A."/>
            <person name="Barry K."/>
            <person name="Grigoriev I.V."/>
            <person name="Martin F.M."/>
            <person name="Stajich J.E."/>
            <person name="Smith M.E."/>
            <person name="Bonito G."/>
            <person name="Spatafora J.W."/>
        </authorList>
    </citation>
    <scope>NUCLEOTIDE SEQUENCE [LARGE SCALE GENOMIC DNA]</scope>
    <source>
        <strain evidence="9 10">AD002</strain>
    </source>
</reference>
<sequence>MPIRSKKGPVSNMPTLSLIGAGSHQAAPSPDTDMPRVSNEKCRRWTIVGEPEVFFDFDPEAVRRMLRRVDMRLLPVLAIAYLAACVSRVNIGNARLEMRGLSIVGDQFSWILSVFFFGYIVFEAPANILLQHVQPHRWISASIALWGTITLLTGFATNAPVLIAVRFFQGVAQAGILPGIVGYLSLWYTREEQATRMALILAVTPFANTISGLLDFGIASGLSNIGGLGGWSWIFIFEGLFALVLSTFTFLLLSRNPLQTTWLTPTDREILLARLEQDDEHRAFSVGAGEGEHFRDARRDWKVWFYAAIALTWGISAHAMSLSLPTIVLRMGMGVETVQWMSAIPGIVATVISLLILLSSSLFKERGIHTAFAGILVRLSITAYTSLVPRSNITDTFSIHANPQGIIGYILLISFWNKDPYNQYGALIVAFTGVFAVLPILLSWVTVNIGGRAKRTIASAIILTASNVGGAVGAHLYRSESSSIGIWQEIDFERPHTISGVSLGMAVMLVAMLKALFAHENARRDRLTAEEYKREAAGHPHDDIHPSFRYTT</sequence>
<feature type="compositionally biased region" description="Basic and acidic residues" evidence="6">
    <location>
        <begin position="533"/>
        <end position="546"/>
    </location>
</feature>
<dbReference type="SUPFAM" id="SSF103473">
    <property type="entry name" value="MFS general substrate transporter"/>
    <property type="match status" value="1"/>
</dbReference>
<evidence type="ECO:0000259" key="8">
    <source>
        <dbReference type="PROSITE" id="PS50850"/>
    </source>
</evidence>
<evidence type="ECO:0000256" key="7">
    <source>
        <dbReference type="SAM" id="Phobius"/>
    </source>
</evidence>
<dbReference type="PANTHER" id="PTHR43791:SF36">
    <property type="entry name" value="TRANSPORTER, PUTATIVE (AFU_ORTHOLOGUE AFUA_6G08340)-RELATED"/>
    <property type="match status" value="1"/>
</dbReference>